<dbReference type="Proteomes" id="UP000092952">
    <property type="component" value="Chromosome"/>
</dbReference>
<dbReference type="GO" id="GO:0016829">
    <property type="term" value="F:lyase activity"/>
    <property type="evidence" value="ECO:0007669"/>
    <property type="project" value="UniProtKB-KW"/>
</dbReference>
<keyword evidence="3" id="KW-1185">Reference proteome</keyword>
<dbReference type="OrthoDB" id="9792173at2"/>
<dbReference type="RefSeq" id="WP_068802433.1">
    <property type="nucleotide sequence ID" value="NZ_CP014671.1"/>
</dbReference>
<dbReference type="EMBL" id="CP014671">
    <property type="protein sequence ID" value="ANX02920.1"/>
    <property type="molecule type" value="Genomic_DNA"/>
</dbReference>
<dbReference type="SUPFAM" id="SSF54593">
    <property type="entry name" value="Glyoxalase/Bleomycin resistance protein/Dihydroxybiphenyl dioxygenase"/>
    <property type="match status" value="1"/>
</dbReference>
<feature type="domain" description="VOC" evidence="1">
    <location>
        <begin position="184"/>
        <end position="329"/>
    </location>
</feature>
<evidence type="ECO:0000313" key="3">
    <source>
        <dbReference type="Proteomes" id="UP000092952"/>
    </source>
</evidence>
<proteinExistence type="predicted"/>
<dbReference type="Gene3D" id="3.10.180.10">
    <property type="entry name" value="2,3-Dihydroxybiphenyl 1,2-Dioxygenase, domain 1"/>
    <property type="match status" value="2"/>
</dbReference>
<organism evidence="2 3">
    <name type="scientific">Immundisolibacter cernigliae</name>
    <dbReference type="NCBI Taxonomy" id="1810504"/>
    <lineage>
        <taxon>Bacteria</taxon>
        <taxon>Pseudomonadati</taxon>
        <taxon>Pseudomonadota</taxon>
        <taxon>Gammaproteobacteria</taxon>
        <taxon>Immundisolibacterales</taxon>
        <taxon>Immundisolibacteraceae</taxon>
        <taxon>Immundisolibacter</taxon>
    </lineage>
</organism>
<dbReference type="InterPro" id="IPR037523">
    <property type="entry name" value="VOC_core"/>
</dbReference>
<dbReference type="AlphaFoldDB" id="A0A1B1YQ56"/>
<protein>
    <submittedName>
        <fullName evidence="2">Lactoylglutathione lyase</fullName>
    </submittedName>
</protein>
<reference evidence="3" key="1">
    <citation type="submission" date="2016-03" db="EMBL/GenBank/DDBJ databases">
        <title>Complete genome sequence of Solimmundus cernigliae, representing a novel lineage of polycyclic aromatic hydrocarbon degraders within the Gammaproteobacteria.</title>
        <authorList>
            <person name="Singleton D.R."/>
            <person name="Dickey A.N."/>
            <person name="Scholl E.H."/>
            <person name="Wright F.A."/>
            <person name="Aitken M.D."/>
        </authorList>
    </citation>
    <scope>NUCLEOTIDE SEQUENCE [LARGE SCALE GENOMIC DNA]</scope>
    <source>
        <strain evidence="3">TR3.2</strain>
    </source>
</reference>
<sequence>MSATIPVDKWQYTTVVVRDYRQVVTNFARFFGIDRWEVIRVDGKYLSNSMFEGKAAQHRWISVFGHNGELGIELIQPVDGPSGYQAMLDSVGEGMYGVAASVCEPAQFETLKAELAAQGIGIRQSGTFFDAVDYYQLDTRDALSNVIIEVHCPRRPDWRSAIKPDEVLHMDLKHLGPKFLPTQKMLHIGVVCKDRNRTKANLQNLFGMQRWIEFQIESGVSMEETTYYGQPCYHAYDNHVGRAGELCFELITPRSDKCVYDEFLKERGEGMHHTFPTICSKEEFAAALPELEKHGMPVIQGGRIGDMMEYYYIDTRRYLPGITTEVVIPLRPDWLSLFFPNPGDASILMGD</sequence>
<gene>
    <name evidence="2" type="ORF">PG2T_01075</name>
</gene>
<dbReference type="InterPro" id="IPR029068">
    <property type="entry name" value="Glyas_Bleomycin-R_OHBP_Dase"/>
</dbReference>
<keyword evidence="2" id="KW-0456">Lyase</keyword>
<name>A0A1B1YQ56_9GAMM</name>
<dbReference type="Pfam" id="PF13669">
    <property type="entry name" value="Glyoxalase_4"/>
    <property type="match status" value="1"/>
</dbReference>
<dbReference type="KEGG" id="gbi:PG2T_01075"/>
<dbReference type="PROSITE" id="PS51819">
    <property type="entry name" value="VOC"/>
    <property type="match status" value="1"/>
</dbReference>
<evidence type="ECO:0000313" key="2">
    <source>
        <dbReference type="EMBL" id="ANX02920.1"/>
    </source>
</evidence>
<dbReference type="STRING" id="1810504.PG2T_01075"/>
<dbReference type="InParanoid" id="A0A1B1YQ56"/>
<accession>A0A1B1YQ56</accession>
<evidence type="ECO:0000259" key="1">
    <source>
        <dbReference type="PROSITE" id="PS51819"/>
    </source>
</evidence>